<dbReference type="EC" id="2.3.1.39" evidence="1"/>
<organism evidence="5 6">
    <name type="scientific">Sphingorhabdus arenilitoris</name>
    <dbReference type="NCBI Taxonomy" id="1490041"/>
    <lineage>
        <taxon>Bacteria</taxon>
        <taxon>Pseudomonadati</taxon>
        <taxon>Pseudomonadota</taxon>
        <taxon>Alphaproteobacteria</taxon>
        <taxon>Sphingomonadales</taxon>
        <taxon>Sphingomonadaceae</taxon>
        <taxon>Sphingorhabdus</taxon>
    </lineage>
</organism>
<name>A0ABV8RFB9_9SPHN</name>
<keyword evidence="3" id="KW-0012">Acyltransferase</keyword>
<proteinExistence type="predicted"/>
<dbReference type="RefSeq" id="WP_381421650.1">
    <property type="nucleotide sequence ID" value="NZ_JBHSDH010000013.1"/>
</dbReference>
<dbReference type="PANTHER" id="PTHR42681">
    <property type="entry name" value="MALONYL-COA-ACYL CARRIER PROTEIN TRANSACYLASE, MITOCHONDRIAL"/>
    <property type="match status" value="1"/>
</dbReference>
<gene>
    <name evidence="5" type="ORF">ACFOWX_04250</name>
</gene>
<dbReference type="Proteomes" id="UP001595887">
    <property type="component" value="Unassembled WGS sequence"/>
</dbReference>
<sequence>MKKTALVICPGRGSYNATDLGYLRKYHGGGGDIVARCDALRRQMDQVTISDLDSADKFSPSLHMTGDNASLLIYACAMADFAAIDRDAYDIVAVTGNSMGWYLSLACAGMLSFKAGARLVNNMGTLMHHHGAGGQVIWSMADEDWRIDPAKQDLASQLLAAAKDKGLLLCVSIRLGAMIVFAGEEAALRWLIEQLPTDGRFPMRLGHHAAFHSPLLNAIIPMAQATNPQDDFGIGTLPAVDGEGRIWTPAAFAVEALYAYTLGRQINQTYDFTRAVQVAVREYMPEKIIITGPGTTMGAPTMQALIAIGWRGLSSKKIFLAAQQEDPVILSMAMEDQRHIATGH</sequence>
<dbReference type="InterPro" id="IPR001227">
    <property type="entry name" value="Ac_transferase_dom_sf"/>
</dbReference>
<dbReference type="Gene3D" id="3.40.366.10">
    <property type="entry name" value="Malonyl-Coenzyme A Acyl Carrier Protein, domain 2"/>
    <property type="match status" value="1"/>
</dbReference>
<evidence type="ECO:0000313" key="6">
    <source>
        <dbReference type="Proteomes" id="UP001595887"/>
    </source>
</evidence>
<keyword evidence="2" id="KW-0808">Transferase</keyword>
<evidence type="ECO:0000313" key="5">
    <source>
        <dbReference type="EMBL" id="MFC4291622.1"/>
    </source>
</evidence>
<dbReference type="EMBL" id="JBHSDH010000013">
    <property type="protein sequence ID" value="MFC4291622.1"/>
    <property type="molecule type" value="Genomic_DNA"/>
</dbReference>
<dbReference type="InterPro" id="IPR016035">
    <property type="entry name" value="Acyl_Trfase/lysoPLipase"/>
</dbReference>
<reference evidence="6" key="1">
    <citation type="journal article" date="2019" name="Int. J. Syst. Evol. Microbiol.">
        <title>The Global Catalogue of Microorganisms (GCM) 10K type strain sequencing project: providing services to taxonomists for standard genome sequencing and annotation.</title>
        <authorList>
            <consortium name="The Broad Institute Genomics Platform"/>
            <consortium name="The Broad Institute Genome Sequencing Center for Infectious Disease"/>
            <person name="Wu L."/>
            <person name="Ma J."/>
        </authorList>
    </citation>
    <scope>NUCLEOTIDE SEQUENCE [LARGE SCALE GENOMIC DNA]</scope>
    <source>
        <strain evidence="6">CECT 8531</strain>
    </source>
</reference>
<dbReference type="PANTHER" id="PTHR42681:SF1">
    <property type="entry name" value="MALONYL-COA-ACYL CARRIER PROTEIN TRANSACYLASE, MITOCHONDRIAL"/>
    <property type="match status" value="1"/>
</dbReference>
<dbReference type="SUPFAM" id="SSF52151">
    <property type="entry name" value="FabD/lysophospholipase-like"/>
    <property type="match status" value="1"/>
</dbReference>
<comment type="catalytic activity">
    <reaction evidence="4">
        <text>holo-[ACP] + malonyl-CoA = malonyl-[ACP] + CoA</text>
        <dbReference type="Rhea" id="RHEA:41792"/>
        <dbReference type="Rhea" id="RHEA-COMP:9623"/>
        <dbReference type="Rhea" id="RHEA-COMP:9685"/>
        <dbReference type="ChEBI" id="CHEBI:57287"/>
        <dbReference type="ChEBI" id="CHEBI:57384"/>
        <dbReference type="ChEBI" id="CHEBI:64479"/>
        <dbReference type="ChEBI" id="CHEBI:78449"/>
        <dbReference type="EC" id="2.3.1.39"/>
    </reaction>
</comment>
<keyword evidence="6" id="KW-1185">Reference proteome</keyword>
<evidence type="ECO:0000256" key="3">
    <source>
        <dbReference type="ARBA" id="ARBA00023315"/>
    </source>
</evidence>
<dbReference type="InterPro" id="IPR050858">
    <property type="entry name" value="Mal-CoA-ACP_Trans/PKS_FabD"/>
</dbReference>
<evidence type="ECO:0000256" key="2">
    <source>
        <dbReference type="ARBA" id="ARBA00022679"/>
    </source>
</evidence>
<protein>
    <recommendedName>
        <fullName evidence="1">[acyl-carrier-protein] S-malonyltransferase</fullName>
        <ecNumber evidence="1">2.3.1.39</ecNumber>
    </recommendedName>
</protein>
<comment type="caution">
    <text evidence="5">The sequence shown here is derived from an EMBL/GenBank/DDBJ whole genome shotgun (WGS) entry which is preliminary data.</text>
</comment>
<accession>A0ABV8RFB9</accession>
<evidence type="ECO:0000256" key="4">
    <source>
        <dbReference type="ARBA" id="ARBA00048462"/>
    </source>
</evidence>
<dbReference type="Gene3D" id="3.30.70.250">
    <property type="entry name" value="Malonyl-CoA ACP transacylase, ACP-binding"/>
    <property type="match status" value="1"/>
</dbReference>
<evidence type="ECO:0000256" key="1">
    <source>
        <dbReference type="ARBA" id="ARBA00013258"/>
    </source>
</evidence>